<dbReference type="PANTHER" id="PTHR37981:SF1">
    <property type="entry name" value="SGNH HYDROLASE-TYPE ESTERASE DOMAIN-CONTAINING PROTEIN"/>
    <property type="match status" value="1"/>
</dbReference>
<dbReference type="Pfam" id="PF13472">
    <property type="entry name" value="Lipase_GDSL_2"/>
    <property type="match status" value="1"/>
</dbReference>
<evidence type="ECO:0000313" key="4">
    <source>
        <dbReference type="EMBL" id="GHO42777.1"/>
    </source>
</evidence>
<dbReference type="InterPro" id="IPR037460">
    <property type="entry name" value="SEST-like"/>
</dbReference>
<dbReference type="Gene3D" id="3.40.50.1110">
    <property type="entry name" value="SGNH hydrolase"/>
    <property type="match status" value="1"/>
</dbReference>
<dbReference type="InterPro" id="IPR036116">
    <property type="entry name" value="FN3_sf"/>
</dbReference>
<proteinExistence type="predicted"/>
<dbReference type="InterPro" id="IPR013783">
    <property type="entry name" value="Ig-like_fold"/>
</dbReference>
<dbReference type="InterPro" id="IPR013830">
    <property type="entry name" value="SGNH_hydro"/>
</dbReference>
<reference evidence="4" key="1">
    <citation type="submission" date="2020-10" db="EMBL/GenBank/DDBJ databases">
        <title>Taxonomic study of unclassified bacteria belonging to the class Ktedonobacteria.</title>
        <authorList>
            <person name="Yabe S."/>
            <person name="Wang C.M."/>
            <person name="Zheng Y."/>
            <person name="Sakai Y."/>
            <person name="Cavaletti L."/>
            <person name="Monciardini P."/>
            <person name="Donadio S."/>
        </authorList>
    </citation>
    <scope>NUCLEOTIDE SEQUENCE</scope>
    <source>
        <strain evidence="4">SOSP1-1</strain>
    </source>
</reference>
<dbReference type="SUPFAM" id="SSF52266">
    <property type="entry name" value="SGNH hydrolase"/>
    <property type="match status" value="1"/>
</dbReference>
<comment type="caution">
    <text evidence="4">The sequence shown here is derived from an EMBL/GenBank/DDBJ whole genome shotgun (WGS) entry which is preliminary data.</text>
</comment>
<gene>
    <name evidence="4" type="ORF">KSX_09400</name>
</gene>
<dbReference type="GO" id="GO:0019433">
    <property type="term" value="P:triglyceride catabolic process"/>
    <property type="evidence" value="ECO:0007669"/>
    <property type="project" value="TreeGrafter"/>
</dbReference>
<dbReference type="Proteomes" id="UP000612362">
    <property type="component" value="Unassembled WGS sequence"/>
</dbReference>
<name>A0A8J3MNI1_9CHLR</name>
<evidence type="ECO:0000256" key="1">
    <source>
        <dbReference type="PIRSR" id="PIRSR637460-1"/>
    </source>
</evidence>
<dbReference type="CDD" id="cd00063">
    <property type="entry name" value="FN3"/>
    <property type="match status" value="1"/>
</dbReference>
<keyword evidence="2" id="KW-1015">Disulfide bond</keyword>
<organism evidence="4 5">
    <name type="scientific">Ktedonospora formicarum</name>
    <dbReference type="NCBI Taxonomy" id="2778364"/>
    <lineage>
        <taxon>Bacteria</taxon>
        <taxon>Bacillati</taxon>
        <taxon>Chloroflexota</taxon>
        <taxon>Ktedonobacteria</taxon>
        <taxon>Ktedonobacterales</taxon>
        <taxon>Ktedonobacteraceae</taxon>
        <taxon>Ktedonospora</taxon>
    </lineage>
</organism>
<evidence type="ECO:0000256" key="2">
    <source>
        <dbReference type="PIRSR" id="PIRSR637460-2"/>
    </source>
</evidence>
<dbReference type="PROSITE" id="PS50853">
    <property type="entry name" value="FN3"/>
    <property type="match status" value="1"/>
</dbReference>
<feature type="active site" evidence="1">
    <location>
        <position position="382"/>
    </location>
</feature>
<feature type="disulfide bond" evidence="2">
    <location>
        <begin position="170"/>
        <end position="193"/>
    </location>
</feature>
<sequence>MRRSLHISAHSKVSDIGFSSSRFWLVFFVPVLVALVGAIFLPTSALAAPLAPGKPTALNGQAGDQQVSLSWGSATDAAGYLVNETDLVSAQTQQLPTIITVTSTIITNLQAGHWYRFSITPLAGTLQGPASDPVEVRTKGYSGSYDNYYALGDSYSAGDGAPPYNGAKNCYRSTKGYPYLLSSGAPSPTLIACSGAVTGNIDSTVQYSWLPGTQLAQLQSGPRGKTLITLTIGGNDIGFSSELTNCITSFSSCKSHRASVSQKIINLEPRLVAVYQELRAAAPGADIIIVGYPLLVADPSLADCHNPVVYTGLGAGEMQMIRDLASQLNDAIAQAASTAGAFPATEEVEQAFAGHEACTANESQEWINEIAGLNDALRDSFHPNSAGYQALSRAVNSARDKLYQNGMVRK</sequence>
<dbReference type="GO" id="GO:0004806">
    <property type="term" value="F:triacylglycerol lipase activity"/>
    <property type="evidence" value="ECO:0007669"/>
    <property type="project" value="TreeGrafter"/>
</dbReference>
<dbReference type="SUPFAM" id="SSF49265">
    <property type="entry name" value="Fibronectin type III"/>
    <property type="match status" value="1"/>
</dbReference>
<dbReference type="AlphaFoldDB" id="A0A8J3MNI1"/>
<dbReference type="CDD" id="cd01823">
    <property type="entry name" value="SEST_like"/>
    <property type="match status" value="1"/>
</dbReference>
<evidence type="ECO:0000313" key="5">
    <source>
        <dbReference type="Proteomes" id="UP000612362"/>
    </source>
</evidence>
<feature type="domain" description="Fibronectin type-III" evidence="3">
    <location>
        <begin position="51"/>
        <end position="141"/>
    </location>
</feature>
<dbReference type="InterPro" id="IPR036514">
    <property type="entry name" value="SGNH_hydro_sf"/>
</dbReference>
<dbReference type="PANTHER" id="PTHR37981">
    <property type="entry name" value="LIPASE 2"/>
    <property type="match status" value="1"/>
</dbReference>
<protein>
    <recommendedName>
        <fullName evidence="3">Fibronectin type-III domain-containing protein</fullName>
    </recommendedName>
</protein>
<evidence type="ECO:0000259" key="3">
    <source>
        <dbReference type="PROSITE" id="PS50853"/>
    </source>
</evidence>
<keyword evidence="5" id="KW-1185">Reference proteome</keyword>
<feature type="active site" description="Nucleophile" evidence="1">
    <location>
        <position position="154"/>
    </location>
</feature>
<dbReference type="RefSeq" id="WP_220192281.1">
    <property type="nucleotide sequence ID" value="NZ_BNJF01000001.1"/>
</dbReference>
<dbReference type="Gene3D" id="2.60.40.10">
    <property type="entry name" value="Immunoglobulins"/>
    <property type="match status" value="1"/>
</dbReference>
<dbReference type="InterPro" id="IPR003961">
    <property type="entry name" value="FN3_dom"/>
</dbReference>
<dbReference type="EMBL" id="BNJF01000001">
    <property type="protein sequence ID" value="GHO42777.1"/>
    <property type="molecule type" value="Genomic_DNA"/>
</dbReference>
<feature type="disulfide bond" evidence="2">
    <location>
        <begin position="246"/>
        <end position="253"/>
    </location>
</feature>
<accession>A0A8J3MNI1</accession>